<dbReference type="Proteomes" id="UP000198418">
    <property type="component" value="Unassembled WGS sequence"/>
</dbReference>
<reference evidence="3" key="1">
    <citation type="submission" date="2017-06" db="EMBL/GenBank/DDBJ databases">
        <authorList>
            <person name="Varghese N."/>
            <person name="Submissions S."/>
        </authorList>
    </citation>
    <scope>NUCLEOTIDE SEQUENCE [LARGE SCALE GENOMIC DNA]</scope>
    <source>
        <strain evidence="3">DSM 137</strain>
    </source>
</reference>
<organism evidence="2 3">
    <name type="scientific">Rhodoblastus acidophilus</name>
    <name type="common">Rhodopseudomonas acidophila</name>
    <dbReference type="NCBI Taxonomy" id="1074"/>
    <lineage>
        <taxon>Bacteria</taxon>
        <taxon>Pseudomonadati</taxon>
        <taxon>Pseudomonadota</taxon>
        <taxon>Alphaproteobacteria</taxon>
        <taxon>Hyphomicrobiales</taxon>
        <taxon>Rhodoblastaceae</taxon>
        <taxon>Rhodoblastus</taxon>
    </lineage>
</organism>
<evidence type="ECO:0000313" key="2">
    <source>
        <dbReference type="EMBL" id="SNB51737.1"/>
    </source>
</evidence>
<feature type="chain" id="PRO_5012058288" description="Porin" evidence="1">
    <location>
        <begin position="38"/>
        <end position="91"/>
    </location>
</feature>
<protein>
    <recommendedName>
        <fullName evidence="4">Porin</fullName>
    </recommendedName>
</protein>
<keyword evidence="1" id="KW-0732">Signal</keyword>
<feature type="signal peptide" evidence="1">
    <location>
        <begin position="1"/>
        <end position="37"/>
    </location>
</feature>
<dbReference type="RefSeq" id="WP_104469654.1">
    <property type="nucleotide sequence ID" value="NZ_FYDG01000001.1"/>
</dbReference>
<keyword evidence="3" id="KW-1185">Reference proteome</keyword>
<dbReference type="EMBL" id="FYDG01000001">
    <property type="protein sequence ID" value="SNB51737.1"/>
    <property type="molecule type" value="Genomic_DNA"/>
</dbReference>
<dbReference type="OrthoDB" id="10001105at2"/>
<dbReference type="AlphaFoldDB" id="A0A212PXF6"/>
<accession>A0A212PXF6</accession>
<gene>
    <name evidence="2" type="ORF">SAMN06265338_101128</name>
</gene>
<sequence length="91" mass="9079">MPVTKNSRKLARGAAVGATFVLALVAGSGAQAGSAHANHMRSSDRAMQASGEYAAPWPGACIPANGAQILGGFASPDDLLDVNTGAICGKR</sequence>
<evidence type="ECO:0008006" key="4">
    <source>
        <dbReference type="Google" id="ProtNLM"/>
    </source>
</evidence>
<proteinExistence type="predicted"/>
<evidence type="ECO:0000256" key="1">
    <source>
        <dbReference type="SAM" id="SignalP"/>
    </source>
</evidence>
<name>A0A212PXF6_RHOAC</name>
<evidence type="ECO:0000313" key="3">
    <source>
        <dbReference type="Proteomes" id="UP000198418"/>
    </source>
</evidence>